<gene>
    <name evidence="1" type="ORF">SLEP1_g15049</name>
</gene>
<dbReference type="AlphaFoldDB" id="A0AAV5IL56"/>
<reference evidence="1 2" key="1">
    <citation type="journal article" date="2021" name="Commun. Biol.">
        <title>The genome of Shorea leprosula (Dipterocarpaceae) highlights the ecological relevance of drought in aseasonal tropical rainforests.</title>
        <authorList>
            <person name="Ng K.K.S."/>
            <person name="Kobayashi M.J."/>
            <person name="Fawcett J.A."/>
            <person name="Hatakeyama M."/>
            <person name="Paape T."/>
            <person name="Ng C.H."/>
            <person name="Ang C.C."/>
            <person name="Tnah L.H."/>
            <person name="Lee C.T."/>
            <person name="Nishiyama T."/>
            <person name="Sese J."/>
            <person name="O'Brien M.J."/>
            <person name="Copetti D."/>
            <person name="Mohd Noor M.I."/>
            <person name="Ong R.C."/>
            <person name="Putra M."/>
            <person name="Sireger I.Z."/>
            <person name="Indrioko S."/>
            <person name="Kosugi Y."/>
            <person name="Izuno A."/>
            <person name="Isagi Y."/>
            <person name="Lee S.L."/>
            <person name="Shimizu K.K."/>
        </authorList>
    </citation>
    <scope>NUCLEOTIDE SEQUENCE [LARGE SCALE GENOMIC DNA]</scope>
    <source>
        <strain evidence="1">214</strain>
    </source>
</reference>
<protein>
    <submittedName>
        <fullName evidence="1">Uncharacterized protein</fullName>
    </submittedName>
</protein>
<accession>A0AAV5IL56</accession>
<organism evidence="1 2">
    <name type="scientific">Rubroshorea leprosula</name>
    <dbReference type="NCBI Taxonomy" id="152421"/>
    <lineage>
        <taxon>Eukaryota</taxon>
        <taxon>Viridiplantae</taxon>
        <taxon>Streptophyta</taxon>
        <taxon>Embryophyta</taxon>
        <taxon>Tracheophyta</taxon>
        <taxon>Spermatophyta</taxon>
        <taxon>Magnoliopsida</taxon>
        <taxon>eudicotyledons</taxon>
        <taxon>Gunneridae</taxon>
        <taxon>Pentapetalae</taxon>
        <taxon>rosids</taxon>
        <taxon>malvids</taxon>
        <taxon>Malvales</taxon>
        <taxon>Dipterocarpaceae</taxon>
        <taxon>Rubroshorea</taxon>
    </lineage>
</organism>
<sequence>MASIRPYKFIVGSATSGFGFVSFGFDSNMCRDLAHYRLGQRLTMPLA</sequence>
<evidence type="ECO:0000313" key="1">
    <source>
        <dbReference type="EMBL" id="GKV02646.1"/>
    </source>
</evidence>
<keyword evidence="2" id="KW-1185">Reference proteome</keyword>
<proteinExistence type="predicted"/>
<comment type="caution">
    <text evidence="1">The sequence shown here is derived from an EMBL/GenBank/DDBJ whole genome shotgun (WGS) entry which is preliminary data.</text>
</comment>
<dbReference type="Proteomes" id="UP001054252">
    <property type="component" value="Unassembled WGS sequence"/>
</dbReference>
<dbReference type="EMBL" id="BPVZ01000019">
    <property type="protein sequence ID" value="GKV02646.1"/>
    <property type="molecule type" value="Genomic_DNA"/>
</dbReference>
<evidence type="ECO:0000313" key="2">
    <source>
        <dbReference type="Proteomes" id="UP001054252"/>
    </source>
</evidence>
<name>A0AAV5IL56_9ROSI</name>